<comment type="caution">
    <text evidence="1">The sequence shown here is derived from an EMBL/GenBank/DDBJ whole genome shotgun (WGS) entry which is preliminary data.</text>
</comment>
<reference evidence="1 2" key="1">
    <citation type="journal article" date="2016" name="Nat. Commun.">
        <title>Extremotolerant tardigrade genome and improved radiotolerance of human cultured cells by tardigrade-unique protein.</title>
        <authorList>
            <person name="Hashimoto T."/>
            <person name="Horikawa D.D."/>
            <person name="Saito Y."/>
            <person name="Kuwahara H."/>
            <person name="Kozuka-Hata H."/>
            <person name="Shin-I T."/>
            <person name="Minakuchi Y."/>
            <person name="Ohishi K."/>
            <person name="Motoyama A."/>
            <person name="Aizu T."/>
            <person name="Enomoto A."/>
            <person name="Kondo K."/>
            <person name="Tanaka S."/>
            <person name="Hara Y."/>
            <person name="Koshikawa S."/>
            <person name="Sagara H."/>
            <person name="Miura T."/>
            <person name="Yokobori S."/>
            <person name="Miyagawa K."/>
            <person name="Suzuki Y."/>
            <person name="Kubo T."/>
            <person name="Oyama M."/>
            <person name="Kohara Y."/>
            <person name="Fujiyama A."/>
            <person name="Arakawa K."/>
            <person name="Katayama T."/>
            <person name="Toyoda A."/>
            <person name="Kunieda T."/>
        </authorList>
    </citation>
    <scope>NUCLEOTIDE SEQUENCE [LARGE SCALE GENOMIC DNA]</scope>
    <source>
        <strain evidence="1 2">YOKOZUNA-1</strain>
    </source>
</reference>
<keyword evidence="2" id="KW-1185">Reference proteome</keyword>
<gene>
    <name evidence="1" type="primary">RvY_13567</name>
    <name evidence="1" type="synonym">RvY_13567.2</name>
    <name evidence="1" type="ORF">RvY_13567-2</name>
</gene>
<dbReference type="Proteomes" id="UP000186922">
    <property type="component" value="Unassembled WGS sequence"/>
</dbReference>
<name>A0A1D1VNB5_RAMVA</name>
<dbReference type="EMBL" id="BDGG01000009">
    <property type="protein sequence ID" value="GAV03087.1"/>
    <property type="molecule type" value="Genomic_DNA"/>
</dbReference>
<evidence type="ECO:0000313" key="1">
    <source>
        <dbReference type="EMBL" id="GAV03087.1"/>
    </source>
</evidence>
<proteinExistence type="predicted"/>
<protein>
    <submittedName>
        <fullName evidence="1">Uncharacterized protein</fullName>
    </submittedName>
</protein>
<dbReference type="AlphaFoldDB" id="A0A1D1VNB5"/>
<accession>A0A1D1VNB5</accession>
<sequence length="121" mass="13436">MSVNMKGRATSAAKLILSKHPTGHLQILWRFGCRLAPASGNKGPPIILMTDAATTRKTTAVDKRIPPMQRTGLHRILPTYGCPSSRTKKTLSLLFYIRSSDSGVDFVKQVRRLAWNLQDMS</sequence>
<organism evidence="1 2">
    <name type="scientific">Ramazzottius varieornatus</name>
    <name type="common">Water bear</name>
    <name type="synonym">Tardigrade</name>
    <dbReference type="NCBI Taxonomy" id="947166"/>
    <lineage>
        <taxon>Eukaryota</taxon>
        <taxon>Metazoa</taxon>
        <taxon>Ecdysozoa</taxon>
        <taxon>Tardigrada</taxon>
        <taxon>Eutardigrada</taxon>
        <taxon>Parachela</taxon>
        <taxon>Hypsibioidea</taxon>
        <taxon>Ramazzottiidae</taxon>
        <taxon>Ramazzottius</taxon>
    </lineage>
</organism>
<evidence type="ECO:0000313" key="2">
    <source>
        <dbReference type="Proteomes" id="UP000186922"/>
    </source>
</evidence>